<name>A0A0A0K3R8_CUCSA</name>
<dbReference type="Gramene" id="KGN44345">
    <property type="protein sequence ID" value="KGN44345"/>
    <property type="gene ID" value="Csa_7G267930"/>
</dbReference>
<protein>
    <recommendedName>
        <fullName evidence="2">SMARCC C-terminal domain-containing protein</fullName>
    </recommendedName>
</protein>
<proteinExistence type="predicted"/>
<reference evidence="3 4" key="4">
    <citation type="journal article" date="2011" name="BMC Genomics">
        <title>RNA-Seq improves annotation of protein-coding genes in the cucumber genome.</title>
        <authorList>
            <person name="Li Z."/>
            <person name="Zhang Z."/>
            <person name="Yan P."/>
            <person name="Huang S."/>
            <person name="Fei Z."/>
            <person name="Lin K."/>
        </authorList>
    </citation>
    <scope>NUCLEOTIDE SEQUENCE [LARGE SCALE GENOMIC DNA]</scope>
    <source>
        <strain evidence="4">cv. 9930</strain>
    </source>
</reference>
<dbReference type="Proteomes" id="UP000029981">
    <property type="component" value="Chromosome 7"/>
</dbReference>
<evidence type="ECO:0000259" key="2">
    <source>
        <dbReference type="Pfam" id="PF16495"/>
    </source>
</evidence>
<feature type="compositionally biased region" description="Low complexity" evidence="1">
    <location>
        <begin position="169"/>
        <end position="179"/>
    </location>
</feature>
<keyword evidence="4" id="KW-1185">Reference proteome</keyword>
<reference evidence="3 4" key="3">
    <citation type="journal article" date="2010" name="BMC Genomics">
        <title>Transcriptome sequencing and comparative analysis of cucumber flowers with different sex types.</title>
        <authorList>
            <person name="Guo S."/>
            <person name="Zheng Y."/>
            <person name="Joung J.G."/>
            <person name="Liu S."/>
            <person name="Zhang Z."/>
            <person name="Crasta O.R."/>
            <person name="Sobral B.W."/>
            <person name="Xu Y."/>
            <person name="Huang S."/>
            <person name="Fei Z."/>
        </authorList>
    </citation>
    <scope>NUCLEOTIDE SEQUENCE [LARGE SCALE GENOMIC DNA]</scope>
    <source>
        <strain evidence="4">cv. 9930</strain>
    </source>
</reference>
<dbReference type="Pfam" id="PF16495">
    <property type="entry name" value="SWIRM-assoc_1"/>
    <property type="match status" value="1"/>
</dbReference>
<evidence type="ECO:0000313" key="3">
    <source>
        <dbReference type="EMBL" id="KGN44345.1"/>
    </source>
</evidence>
<evidence type="ECO:0000256" key="1">
    <source>
        <dbReference type="SAM" id="MobiDB-lite"/>
    </source>
</evidence>
<accession>A0A0A0K3R8</accession>
<reference evidence="3 4" key="1">
    <citation type="journal article" date="2009" name="Nat. Genet.">
        <title>The genome of the cucumber, Cucumis sativus L.</title>
        <authorList>
            <person name="Huang S."/>
            <person name="Li R."/>
            <person name="Zhang Z."/>
            <person name="Li L."/>
            <person name="Gu X."/>
            <person name="Fan W."/>
            <person name="Lucas W.J."/>
            <person name="Wang X."/>
            <person name="Xie B."/>
            <person name="Ni P."/>
            <person name="Ren Y."/>
            <person name="Zhu H."/>
            <person name="Li J."/>
            <person name="Lin K."/>
            <person name="Jin W."/>
            <person name="Fei Z."/>
            <person name="Li G."/>
            <person name="Staub J."/>
            <person name="Kilian A."/>
            <person name="van der Vossen E.A."/>
            <person name="Wu Y."/>
            <person name="Guo J."/>
            <person name="He J."/>
            <person name="Jia Z."/>
            <person name="Ren Y."/>
            <person name="Tian G."/>
            <person name="Lu Y."/>
            <person name="Ruan J."/>
            <person name="Qian W."/>
            <person name="Wang M."/>
            <person name="Huang Q."/>
            <person name="Li B."/>
            <person name="Xuan Z."/>
            <person name="Cao J."/>
            <person name="Asan"/>
            <person name="Wu Z."/>
            <person name="Zhang J."/>
            <person name="Cai Q."/>
            <person name="Bai Y."/>
            <person name="Zhao B."/>
            <person name="Han Y."/>
            <person name="Li Y."/>
            <person name="Li X."/>
            <person name="Wang S."/>
            <person name="Shi Q."/>
            <person name="Liu S."/>
            <person name="Cho W.K."/>
            <person name="Kim J.Y."/>
            <person name="Xu Y."/>
            <person name="Heller-Uszynska K."/>
            <person name="Miao H."/>
            <person name="Cheng Z."/>
            <person name="Zhang S."/>
            <person name="Wu J."/>
            <person name="Yang Y."/>
            <person name="Kang H."/>
            <person name="Li M."/>
            <person name="Liang H."/>
            <person name="Ren X."/>
            <person name="Shi Z."/>
            <person name="Wen M."/>
            <person name="Jian M."/>
            <person name="Yang H."/>
            <person name="Zhang G."/>
            <person name="Yang Z."/>
            <person name="Chen R."/>
            <person name="Liu S."/>
            <person name="Li J."/>
            <person name="Ma L."/>
            <person name="Liu H."/>
            <person name="Zhou Y."/>
            <person name="Zhao J."/>
            <person name="Fang X."/>
            <person name="Li G."/>
            <person name="Fang L."/>
            <person name="Li Y."/>
            <person name="Liu D."/>
            <person name="Zheng H."/>
            <person name="Zhang Y."/>
            <person name="Qin N."/>
            <person name="Li Z."/>
            <person name="Yang G."/>
            <person name="Yang S."/>
            <person name="Bolund L."/>
            <person name="Kristiansen K."/>
            <person name="Zheng H."/>
            <person name="Li S."/>
            <person name="Zhang X."/>
            <person name="Yang H."/>
            <person name="Wang J."/>
            <person name="Sun R."/>
            <person name="Zhang B."/>
            <person name="Jiang S."/>
            <person name="Wang J."/>
            <person name="Du Y."/>
            <person name="Li S."/>
        </authorList>
    </citation>
    <scope>NUCLEOTIDE SEQUENCE [LARGE SCALE GENOMIC DNA]</scope>
    <source>
        <strain evidence="4">cv. 9930</strain>
    </source>
</reference>
<feature type="domain" description="SMARCC C-terminal" evidence="2">
    <location>
        <begin position="75"/>
        <end position="106"/>
    </location>
</feature>
<sequence>MAGNLRISFFLRKKVGVWRVEDTHAKVKIVGRCAFRALLCTFDDNQSKDNKEENSNSTGKKEEKIDKLKRAAVTTLSAAAVKAKILANQEEDQIRQLAMILIEKQIIAARLGLPASSSRGVAPTLPANRMAMNFPNSAPRPPMGMTPQRPPISGPPGMAPTNPNPQYATTSTTISGSSIRPANQDTLSSVGTK</sequence>
<feature type="compositionally biased region" description="Polar residues" evidence="1">
    <location>
        <begin position="180"/>
        <end position="193"/>
    </location>
</feature>
<dbReference type="EMBL" id="CM002928">
    <property type="protein sequence ID" value="KGN44345.1"/>
    <property type="molecule type" value="Genomic_DNA"/>
</dbReference>
<evidence type="ECO:0000313" key="4">
    <source>
        <dbReference type="Proteomes" id="UP000029981"/>
    </source>
</evidence>
<feature type="compositionally biased region" description="Pro residues" evidence="1">
    <location>
        <begin position="138"/>
        <end position="158"/>
    </location>
</feature>
<dbReference type="InterPro" id="IPR032451">
    <property type="entry name" value="SMARCC_C"/>
</dbReference>
<feature type="region of interest" description="Disordered" evidence="1">
    <location>
        <begin position="46"/>
        <end position="66"/>
    </location>
</feature>
<gene>
    <name evidence="3" type="ORF">Csa_7G267930</name>
</gene>
<dbReference type="AlphaFoldDB" id="A0A0A0K3R8"/>
<feature type="region of interest" description="Disordered" evidence="1">
    <location>
        <begin position="135"/>
        <end position="193"/>
    </location>
</feature>
<organism evidence="3 4">
    <name type="scientific">Cucumis sativus</name>
    <name type="common">Cucumber</name>
    <dbReference type="NCBI Taxonomy" id="3659"/>
    <lineage>
        <taxon>Eukaryota</taxon>
        <taxon>Viridiplantae</taxon>
        <taxon>Streptophyta</taxon>
        <taxon>Embryophyta</taxon>
        <taxon>Tracheophyta</taxon>
        <taxon>Spermatophyta</taxon>
        <taxon>Magnoliopsida</taxon>
        <taxon>eudicotyledons</taxon>
        <taxon>Gunneridae</taxon>
        <taxon>Pentapetalae</taxon>
        <taxon>rosids</taxon>
        <taxon>fabids</taxon>
        <taxon>Cucurbitales</taxon>
        <taxon>Cucurbitaceae</taxon>
        <taxon>Benincaseae</taxon>
        <taxon>Cucumis</taxon>
    </lineage>
</organism>
<reference evidence="3 4" key="2">
    <citation type="journal article" date="2009" name="PLoS ONE">
        <title>An integrated genetic and cytogenetic map of the cucumber genome.</title>
        <authorList>
            <person name="Ren Y."/>
            <person name="Zhang Z."/>
            <person name="Liu J."/>
            <person name="Staub J.E."/>
            <person name="Han Y."/>
            <person name="Cheng Z."/>
            <person name="Li X."/>
            <person name="Lu J."/>
            <person name="Miao H."/>
            <person name="Kang H."/>
            <person name="Xie B."/>
            <person name="Gu X."/>
            <person name="Wang X."/>
            <person name="Du Y."/>
            <person name="Jin W."/>
            <person name="Huang S."/>
        </authorList>
    </citation>
    <scope>NUCLEOTIDE SEQUENCE [LARGE SCALE GENOMIC DNA]</scope>
    <source>
        <strain evidence="4">cv. 9930</strain>
    </source>
</reference>
<dbReference type="STRING" id="3659.A0A0A0K3R8"/>